<feature type="domain" description="NnrU" evidence="6">
    <location>
        <begin position="4"/>
        <end position="222"/>
    </location>
</feature>
<evidence type="ECO:0000313" key="8">
    <source>
        <dbReference type="Proteomes" id="UP001449795"/>
    </source>
</evidence>
<evidence type="ECO:0000259" key="6">
    <source>
        <dbReference type="Pfam" id="PF07298"/>
    </source>
</evidence>
<accession>A0ABZ3D485</accession>
<sequence>MTALIITALIWVGLHIGLAGTRLRDPIARRLGDQGFRTLFSVLSLAALFVLARSYAAAPYRGLWVAPDWLRWLLVLAMLPAFALFAGAVLSRNPTSLGPPIGPEWQPRGMVRITRHPMLCSFALWALVHIIGTGNAASLIFFGAFGVTALAGTTSIDAKLARRQPVLWRTLAAGTSIVPFGAILAGRNHFAPRELGWSVPILALGLWGGMLILHPLLFGMSPLPHV</sequence>
<gene>
    <name evidence="7" type="ORF">AAC691_19675</name>
</gene>
<dbReference type="InterPro" id="IPR009915">
    <property type="entry name" value="NnrU_dom"/>
</dbReference>
<keyword evidence="4 5" id="KW-0472">Membrane</keyword>
<dbReference type="Proteomes" id="UP001449795">
    <property type="component" value="Chromosome"/>
</dbReference>
<evidence type="ECO:0000256" key="2">
    <source>
        <dbReference type="ARBA" id="ARBA00022692"/>
    </source>
</evidence>
<dbReference type="PANTHER" id="PTHR35988">
    <property type="entry name" value="15-CIS-ZETA-CAROTENE ISOMERASE, CHLOROPLASTIC"/>
    <property type="match status" value="1"/>
</dbReference>
<proteinExistence type="predicted"/>
<reference evidence="7 8" key="1">
    <citation type="submission" date="2024-04" db="EMBL/GenBank/DDBJ databases">
        <title>Complete genome sequence of Nguyenibacter vanlangesis HBCM-1154, a strain capable of nitrogen fixation, IAA production, and phosphorus solubilization isolated from sugarcane soil.</title>
        <authorList>
            <person name="MY HANH P."/>
        </authorList>
    </citation>
    <scope>NUCLEOTIDE SEQUENCE [LARGE SCALE GENOMIC DNA]</scope>
    <source>
        <strain evidence="7 8">HBCM 1154</strain>
    </source>
</reference>
<dbReference type="RefSeq" id="WP_342628183.1">
    <property type="nucleotide sequence ID" value="NZ_CP152276.1"/>
</dbReference>
<dbReference type="EMBL" id="CP152276">
    <property type="protein sequence ID" value="XAE42445.1"/>
    <property type="molecule type" value="Genomic_DNA"/>
</dbReference>
<dbReference type="Gene3D" id="1.20.120.1630">
    <property type="match status" value="1"/>
</dbReference>
<evidence type="ECO:0000256" key="4">
    <source>
        <dbReference type="ARBA" id="ARBA00023136"/>
    </source>
</evidence>
<name>A0ABZ3D485_9PROT</name>
<feature type="transmembrane region" description="Helical" evidence="5">
    <location>
        <begin position="35"/>
        <end position="57"/>
    </location>
</feature>
<evidence type="ECO:0000313" key="7">
    <source>
        <dbReference type="EMBL" id="XAE42445.1"/>
    </source>
</evidence>
<keyword evidence="8" id="KW-1185">Reference proteome</keyword>
<evidence type="ECO:0000256" key="1">
    <source>
        <dbReference type="ARBA" id="ARBA00004141"/>
    </source>
</evidence>
<protein>
    <submittedName>
        <fullName evidence="7">NnrU family protein</fullName>
    </submittedName>
</protein>
<evidence type="ECO:0000256" key="5">
    <source>
        <dbReference type="SAM" id="Phobius"/>
    </source>
</evidence>
<dbReference type="Pfam" id="PF07298">
    <property type="entry name" value="NnrU"/>
    <property type="match status" value="1"/>
</dbReference>
<comment type="subcellular location">
    <subcellularLocation>
        <location evidence="1">Membrane</location>
        <topology evidence="1">Multi-pass membrane protein</topology>
    </subcellularLocation>
</comment>
<feature type="transmembrane region" description="Helical" evidence="5">
    <location>
        <begin position="197"/>
        <end position="218"/>
    </location>
</feature>
<feature type="transmembrane region" description="Helical" evidence="5">
    <location>
        <begin position="122"/>
        <end position="145"/>
    </location>
</feature>
<organism evidence="7 8">
    <name type="scientific">Nguyenibacter vanlangensis</name>
    <dbReference type="NCBI Taxonomy" id="1216886"/>
    <lineage>
        <taxon>Bacteria</taxon>
        <taxon>Pseudomonadati</taxon>
        <taxon>Pseudomonadota</taxon>
        <taxon>Alphaproteobacteria</taxon>
        <taxon>Acetobacterales</taxon>
        <taxon>Acetobacteraceae</taxon>
        <taxon>Nguyenibacter</taxon>
    </lineage>
</organism>
<keyword evidence="3 5" id="KW-1133">Transmembrane helix</keyword>
<evidence type="ECO:0000256" key="3">
    <source>
        <dbReference type="ARBA" id="ARBA00022989"/>
    </source>
</evidence>
<keyword evidence="2 5" id="KW-0812">Transmembrane</keyword>
<feature type="transmembrane region" description="Helical" evidence="5">
    <location>
        <begin position="69"/>
        <end position="90"/>
    </location>
</feature>
<feature type="transmembrane region" description="Helical" evidence="5">
    <location>
        <begin position="166"/>
        <end position="185"/>
    </location>
</feature>
<dbReference type="PANTHER" id="PTHR35988:SF2">
    <property type="entry name" value="15-CIS-ZETA-CAROTENE ISOMERASE, CHLOROPLASTIC"/>
    <property type="match status" value="1"/>
</dbReference>